<dbReference type="EMBL" id="QVIG01000001">
    <property type="protein sequence ID" value="RGD58522.1"/>
    <property type="molecule type" value="Genomic_DNA"/>
</dbReference>
<dbReference type="AlphaFoldDB" id="A0A372ZSU2"/>
<evidence type="ECO:0000313" key="3">
    <source>
        <dbReference type="Proteomes" id="UP000263377"/>
    </source>
</evidence>
<accession>A0A372ZSU2</accession>
<dbReference type="RefSeq" id="WP_117487096.1">
    <property type="nucleotide sequence ID" value="NZ_QVIG01000001.1"/>
</dbReference>
<organism evidence="2 3">
    <name type="scientific">Kitasatospora xanthocidica</name>
    <dbReference type="NCBI Taxonomy" id="83382"/>
    <lineage>
        <taxon>Bacteria</taxon>
        <taxon>Bacillati</taxon>
        <taxon>Actinomycetota</taxon>
        <taxon>Actinomycetes</taxon>
        <taxon>Kitasatosporales</taxon>
        <taxon>Streptomycetaceae</taxon>
        <taxon>Kitasatospora</taxon>
    </lineage>
</organism>
<name>A0A372ZSU2_9ACTN</name>
<sequence length="195" mass="21337">MNTDRPAASGTAVPPVGAGRDLGPGLGPLVRVDGSWYIGDHESKAYLAVLPEGFEHRVTGREPFLVPWKRLMSLKLGVTSGRFLSTPAGGLLTGHHAPHEAIGTHGSCLSAMVRHPYDLWSPRFVHHRRWYPAPEITLLHQLLGNIVDLGRVERLGDDAWLTSVVEELAADRLLRRWRTGKAVADGVRELIARGA</sequence>
<gene>
    <name evidence="2" type="ORF">DR950_12660</name>
</gene>
<keyword evidence="3" id="KW-1185">Reference proteome</keyword>
<protein>
    <submittedName>
        <fullName evidence="2">Uncharacterized protein</fullName>
    </submittedName>
</protein>
<reference evidence="2 3" key="1">
    <citation type="submission" date="2018-08" db="EMBL/GenBank/DDBJ databases">
        <title>Diversity &amp; Physiological Properties of Lignin-Decomposing Actinobacteria from Soil.</title>
        <authorList>
            <person name="Roh S.G."/>
            <person name="Kim S.B."/>
        </authorList>
    </citation>
    <scope>NUCLEOTIDE SEQUENCE [LARGE SCALE GENOMIC DNA]</scope>
    <source>
        <strain evidence="2 3">MMS17-GH009</strain>
    </source>
</reference>
<feature type="region of interest" description="Disordered" evidence="1">
    <location>
        <begin position="1"/>
        <end position="20"/>
    </location>
</feature>
<dbReference type="Proteomes" id="UP000263377">
    <property type="component" value="Unassembled WGS sequence"/>
</dbReference>
<proteinExistence type="predicted"/>
<evidence type="ECO:0000256" key="1">
    <source>
        <dbReference type="SAM" id="MobiDB-lite"/>
    </source>
</evidence>
<comment type="caution">
    <text evidence="2">The sequence shown here is derived from an EMBL/GenBank/DDBJ whole genome shotgun (WGS) entry which is preliminary data.</text>
</comment>
<evidence type="ECO:0000313" key="2">
    <source>
        <dbReference type="EMBL" id="RGD58522.1"/>
    </source>
</evidence>